<reference evidence="1 2" key="1">
    <citation type="journal article" date="2019" name="Sci. Rep.">
        <title>Orb-weaving spider Araneus ventricosus genome elucidates the spidroin gene catalogue.</title>
        <authorList>
            <person name="Kono N."/>
            <person name="Nakamura H."/>
            <person name="Ohtoshi R."/>
            <person name="Moran D.A.P."/>
            <person name="Shinohara A."/>
            <person name="Yoshida Y."/>
            <person name="Fujiwara M."/>
            <person name="Mori M."/>
            <person name="Tomita M."/>
            <person name="Arakawa K."/>
        </authorList>
    </citation>
    <scope>NUCLEOTIDE SEQUENCE [LARGE SCALE GENOMIC DNA]</scope>
</reference>
<dbReference type="Proteomes" id="UP000499080">
    <property type="component" value="Unassembled WGS sequence"/>
</dbReference>
<keyword evidence="2" id="KW-1185">Reference proteome</keyword>
<proteinExistence type="predicted"/>
<evidence type="ECO:0000313" key="2">
    <source>
        <dbReference type="Proteomes" id="UP000499080"/>
    </source>
</evidence>
<name>A0A4Y2SSP5_ARAVE</name>
<protein>
    <submittedName>
        <fullName evidence="1">Uncharacterized protein</fullName>
    </submittedName>
</protein>
<evidence type="ECO:0000313" key="1">
    <source>
        <dbReference type="EMBL" id="GBN91362.1"/>
    </source>
</evidence>
<accession>A0A4Y2SSP5</accession>
<organism evidence="1 2">
    <name type="scientific">Araneus ventricosus</name>
    <name type="common">Orbweaver spider</name>
    <name type="synonym">Epeira ventricosa</name>
    <dbReference type="NCBI Taxonomy" id="182803"/>
    <lineage>
        <taxon>Eukaryota</taxon>
        <taxon>Metazoa</taxon>
        <taxon>Ecdysozoa</taxon>
        <taxon>Arthropoda</taxon>
        <taxon>Chelicerata</taxon>
        <taxon>Arachnida</taxon>
        <taxon>Araneae</taxon>
        <taxon>Araneomorphae</taxon>
        <taxon>Entelegynae</taxon>
        <taxon>Araneoidea</taxon>
        <taxon>Araneidae</taxon>
        <taxon>Araneus</taxon>
    </lineage>
</organism>
<dbReference type="AlphaFoldDB" id="A0A4Y2SSP5"/>
<dbReference type="EMBL" id="BGPR01023850">
    <property type="protein sequence ID" value="GBN91362.1"/>
    <property type="molecule type" value="Genomic_DNA"/>
</dbReference>
<sequence length="123" mass="13734">MEPRQVRGVLTASDLYNFYNCYLRCGVCKRVSFIKPRQFAILAEEALLLQVSNRGPSVLKLQNRVNAGVDEGRGAIVLSPQRSVKNPDGFKGIKLSLPLNWTCSDPIKSEAVSQRARCLLDRL</sequence>
<comment type="caution">
    <text evidence="1">The sequence shown here is derived from an EMBL/GenBank/DDBJ whole genome shotgun (WGS) entry which is preliminary data.</text>
</comment>
<gene>
    <name evidence="1" type="ORF">AVEN_86562_1</name>
</gene>